<keyword evidence="4" id="KW-0812">Transmembrane</keyword>
<dbReference type="PRINTS" id="PR00127">
    <property type="entry name" value="CLPPROTEASEP"/>
</dbReference>
<dbReference type="PANTHER" id="PTHR10381:SF70">
    <property type="entry name" value="ATP-DEPENDENT CLP PROTEASE PROTEOLYTIC SUBUNIT"/>
    <property type="match status" value="1"/>
</dbReference>
<name>A0A8S5Q759_9CAUD</name>
<dbReference type="GO" id="GO:0051117">
    <property type="term" value="F:ATPase binding"/>
    <property type="evidence" value="ECO:0007669"/>
    <property type="project" value="TreeGrafter"/>
</dbReference>
<reference evidence="5" key="1">
    <citation type="journal article" date="2021" name="Proc. Natl. Acad. Sci. U.S.A.">
        <title>A Catalog of Tens of Thousands of Viruses from Human Metagenomes Reveals Hidden Associations with Chronic Diseases.</title>
        <authorList>
            <person name="Tisza M.J."/>
            <person name="Buck C.B."/>
        </authorList>
    </citation>
    <scope>NUCLEOTIDE SEQUENCE</scope>
    <source>
        <strain evidence="5">CtShp28</strain>
    </source>
</reference>
<keyword evidence="4" id="KW-0472">Membrane</keyword>
<accession>A0A8S5Q759</accession>
<dbReference type="InterPro" id="IPR029045">
    <property type="entry name" value="ClpP/crotonase-like_dom_sf"/>
</dbReference>
<keyword evidence="2" id="KW-0963">Cytoplasm</keyword>
<sequence length="286" mass="32579">MIEALQEEKKLTLKLYTNVSKASFYDSNTDEKTEGQMHNVAELDKLLEKNKDVNLIDIYINSPGGDVSEGITIYNKLKRNKAYKRVYIDGLACSIASVIAMAGNAIYMPKTSMMMVHNCWSMAIGNARELRKQADDLDKINELGIAAYMSKFNGTETELRKLLDEETYLTAQECLDKGLCTKIVDDNEKTEELVEEALEQQTKIYNAKLKQLRAIQECIRSIEVETEPHETVKETKEVETVNEMGNVNETEKIEDIPQNKAYTKEEIKNSVEQVKENALRSFFHVA</sequence>
<evidence type="ECO:0000256" key="3">
    <source>
        <dbReference type="ARBA" id="ARBA00022801"/>
    </source>
</evidence>
<proteinExistence type="inferred from homology"/>
<evidence type="ECO:0000313" key="5">
    <source>
        <dbReference type="EMBL" id="DAE14557.1"/>
    </source>
</evidence>
<dbReference type="Pfam" id="PF00574">
    <property type="entry name" value="CLP_protease"/>
    <property type="match status" value="1"/>
</dbReference>
<evidence type="ECO:0000256" key="1">
    <source>
        <dbReference type="ARBA" id="ARBA00007039"/>
    </source>
</evidence>
<dbReference type="InterPro" id="IPR001907">
    <property type="entry name" value="ClpP"/>
</dbReference>
<dbReference type="CDD" id="cd07016">
    <property type="entry name" value="S14_ClpP_1"/>
    <property type="match status" value="1"/>
</dbReference>
<keyword evidence="5" id="KW-0645">Protease</keyword>
<dbReference type="GO" id="GO:0004176">
    <property type="term" value="F:ATP-dependent peptidase activity"/>
    <property type="evidence" value="ECO:0007669"/>
    <property type="project" value="InterPro"/>
</dbReference>
<organism evidence="5">
    <name type="scientific">Siphoviridae sp. ctShp28</name>
    <dbReference type="NCBI Taxonomy" id="2825512"/>
    <lineage>
        <taxon>Viruses</taxon>
        <taxon>Duplodnaviria</taxon>
        <taxon>Heunggongvirae</taxon>
        <taxon>Uroviricota</taxon>
        <taxon>Caudoviricetes</taxon>
    </lineage>
</organism>
<evidence type="ECO:0000256" key="2">
    <source>
        <dbReference type="ARBA" id="ARBA00022490"/>
    </source>
</evidence>
<keyword evidence="3" id="KW-0378">Hydrolase</keyword>
<comment type="similarity">
    <text evidence="1">Belongs to the peptidase S14 family.</text>
</comment>
<keyword evidence="4" id="KW-1133">Transmembrane helix</keyword>
<dbReference type="NCBIfam" id="NF045542">
    <property type="entry name" value="Clp_rel_HeadMat"/>
    <property type="match status" value="1"/>
</dbReference>
<feature type="transmembrane region" description="Helical" evidence="4">
    <location>
        <begin position="86"/>
        <end position="107"/>
    </location>
</feature>
<dbReference type="GO" id="GO:0009368">
    <property type="term" value="C:endopeptidase Clp complex"/>
    <property type="evidence" value="ECO:0007669"/>
    <property type="project" value="TreeGrafter"/>
</dbReference>
<dbReference type="EMBL" id="BK015586">
    <property type="protein sequence ID" value="DAE14557.1"/>
    <property type="molecule type" value="Genomic_DNA"/>
</dbReference>
<dbReference type="Gene3D" id="3.90.226.10">
    <property type="entry name" value="2-enoyl-CoA Hydratase, Chain A, domain 1"/>
    <property type="match status" value="1"/>
</dbReference>
<dbReference type="InterPro" id="IPR023562">
    <property type="entry name" value="ClpP/TepA"/>
</dbReference>
<dbReference type="PANTHER" id="PTHR10381">
    <property type="entry name" value="ATP-DEPENDENT CLP PROTEASE PROTEOLYTIC SUBUNIT"/>
    <property type="match status" value="1"/>
</dbReference>
<dbReference type="SUPFAM" id="SSF52096">
    <property type="entry name" value="ClpP/crotonase"/>
    <property type="match status" value="1"/>
</dbReference>
<dbReference type="GO" id="GO:0004252">
    <property type="term" value="F:serine-type endopeptidase activity"/>
    <property type="evidence" value="ECO:0007669"/>
    <property type="project" value="InterPro"/>
</dbReference>
<protein>
    <submittedName>
        <fullName evidence="5">Putative ATP dependent Clp protease</fullName>
    </submittedName>
</protein>
<dbReference type="GO" id="GO:0006515">
    <property type="term" value="P:protein quality control for misfolded or incompletely synthesized proteins"/>
    <property type="evidence" value="ECO:0007669"/>
    <property type="project" value="TreeGrafter"/>
</dbReference>
<evidence type="ECO:0000256" key="4">
    <source>
        <dbReference type="SAM" id="Phobius"/>
    </source>
</evidence>